<accession>A0A931CR74</accession>
<protein>
    <submittedName>
        <fullName evidence="2">Uncharacterized protein</fullName>
    </submittedName>
</protein>
<proteinExistence type="predicted"/>
<evidence type="ECO:0000313" key="2">
    <source>
        <dbReference type="EMBL" id="MBG0779682.1"/>
    </source>
</evidence>
<sequence>MAHPLWNGGPNYPSWTNYGTVWRPLNDRQYQQQGRRLKRHQREHGHIGSQPTPAQRTASRRTALPDANRQADVTAQHGSPGSPDHLRGRSVTKTDAPGRLDFKNKSPNLAAAKTRSGQNNSKDNIMEKERFQFFELENSDPKKPVWQHRFFLDRVTQTVYLPVVDPQTQFIALMDNELTEVNGKPYCRLRLYAEQFPEIRDGLLALEKQLRAAA</sequence>
<dbReference type="EMBL" id="JACCQK010000405">
    <property type="protein sequence ID" value="MBG0779682.1"/>
    <property type="molecule type" value="Genomic_DNA"/>
</dbReference>
<organism evidence="2 3">
    <name type="scientific">Desulfotignum balticum</name>
    <dbReference type="NCBI Taxonomy" id="115781"/>
    <lineage>
        <taxon>Bacteria</taxon>
        <taxon>Pseudomonadati</taxon>
        <taxon>Thermodesulfobacteriota</taxon>
        <taxon>Desulfobacteria</taxon>
        <taxon>Desulfobacterales</taxon>
        <taxon>Desulfobacteraceae</taxon>
        <taxon>Desulfotignum</taxon>
    </lineage>
</organism>
<dbReference type="Proteomes" id="UP000706172">
    <property type="component" value="Unassembled WGS sequence"/>
</dbReference>
<dbReference type="AlphaFoldDB" id="A0A931CR74"/>
<feature type="region of interest" description="Disordered" evidence="1">
    <location>
        <begin position="30"/>
        <end position="123"/>
    </location>
</feature>
<comment type="caution">
    <text evidence="2">The sequence shown here is derived from an EMBL/GenBank/DDBJ whole genome shotgun (WGS) entry which is preliminary data.</text>
</comment>
<evidence type="ECO:0000313" key="3">
    <source>
        <dbReference type="Proteomes" id="UP000706172"/>
    </source>
</evidence>
<gene>
    <name evidence="2" type="ORF">H0S81_07125</name>
</gene>
<evidence type="ECO:0000256" key="1">
    <source>
        <dbReference type="SAM" id="MobiDB-lite"/>
    </source>
</evidence>
<name>A0A931CR74_9BACT</name>
<reference evidence="2" key="1">
    <citation type="submission" date="2020-07" db="EMBL/GenBank/DDBJ databases">
        <title>Severe corrosion of carbon steel in oil field produced water can be linked to methanogenic archaea containing a special type of NiFe hydrogenase.</title>
        <authorList>
            <person name="Lahme S."/>
            <person name="Mand J."/>
            <person name="Longwell J."/>
            <person name="Smith R."/>
            <person name="Enning D."/>
        </authorList>
    </citation>
    <scope>NUCLEOTIDE SEQUENCE</scope>
    <source>
        <strain evidence="2">MIC098Bin6</strain>
    </source>
</reference>